<gene>
    <name evidence="1" type="ORF">RclHR1_06620001</name>
</gene>
<keyword evidence="2" id="KW-1185">Reference proteome</keyword>
<protein>
    <recommendedName>
        <fullName evidence="3">BTB domain-containing protein</fullName>
    </recommendedName>
</protein>
<evidence type="ECO:0008006" key="3">
    <source>
        <dbReference type="Google" id="ProtNLM"/>
    </source>
</evidence>
<dbReference type="Gene3D" id="3.30.710.10">
    <property type="entry name" value="Potassium Channel Kv1.1, Chain A"/>
    <property type="match status" value="1"/>
</dbReference>
<dbReference type="InterPro" id="IPR011333">
    <property type="entry name" value="SKP1/BTB/POZ_sf"/>
</dbReference>
<sequence>MQHENIILRKQYIKPHLFDIVLRFIYYGNIELTNLQGLDVLNLLIAVGELNIYSLIAYIQEYLIEHQTEFLHQNSIEFHIVPNKKLKTNKPPSRKPNLKFKLDSNLIESNHAPLFASWIDKKESSYYDKKDISMNLSYYIVQVEMKFILNHFTKICNDKGTTI</sequence>
<dbReference type="AlphaFoldDB" id="A0A2Z6RYS1"/>
<evidence type="ECO:0000313" key="1">
    <source>
        <dbReference type="EMBL" id="GBC06103.1"/>
    </source>
</evidence>
<reference evidence="1 2" key="1">
    <citation type="submission" date="2017-11" db="EMBL/GenBank/DDBJ databases">
        <title>The genome of Rhizophagus clarus HR1 reveals common genetic basis of auxotrophy among arbuscular mycorrhizal fungi.</title>
        <authorList>
            <person name="Kobayashi Y."/>
        </authorList>
    </citation>
    <scope>NUCLEOTIDE SEQUENCE [LARGE SCALE GENOMIC DNA]</scope>
    <source>
        <strain evidence="1 2">HR1</strain>
    </source>
</reference>
<organism evidence="1 2">
    <name type="scientific">Rhizophagus clarus</name>
    <dbReference type="NCBI Taxonomy" id="94130"/>
    <lineage>
        <taxon>Eukaryota</taxon>
        <taxon>Fungi</taxon>
        <taxon>Fungi incertae sedis</taxon>
        <taxon>Mucoromycota</taxon>
        <taxon>Glomeromycotina</taxon>
        <taxon>Glomeromycetes</taxon>
        <taxon>Glomerales</taxon>
        <taxon>Glomeraceae</taxon>
        <taxon>Rhizophagus</taxon>
    </lineage>
</organism>
<accession>A0A2Z6RYS1</accession>
<dbReference type="EMBL" id="BEXD01004051">
    <property type="protein sequence ID" value="GBC06103.1"/>
    <property type="molecule type" value="Genomic_DNA"/>
</dbReference>
<comment type="caution">
    <text evidence="1">The sequence shown here is derived from an EMBL/GenBank/DDBJ whole genome shotgun (WGS) entry which is preliminary data.</text>
</comment>
<dbReference type="Proteomes" id="UP000247702">
    <property type="component" value="Unassembled WGS sequence"/>
</dbReference>
<evidence type="ECO:0000313" key="2">
    <source>
        <dbReference type="Proteomes" id="UP000247702"/>
    </source>
</evidence>
<name>A0A2Z6RYS1_9GLOM</name>
<proteinExistence type="predicted"/>